<sequence length="91" mass="10361">MHGSCPPASPSDHYFLHLSSARREFGRPRYAAGLSRSRFMKASSTSRHPSCSCSTLNTLREEDLYILASQVFPRRATMFNFLDCRHKPSHT</sequence>
<reference evidence="1 2" key="2">
    <citation type="journal article" date="2007" name="PLoS Biol.">
        <title>Principles of genome evolution in the Drosophila melanogaster species group.</title>
        <authorList>
            <person name="Ranz J.M."/>
            <person name="Maurin D."/>
            <person name="Chan Y.S."/>
            <person name="von Grotthuss M."/>
            <person name="Hillier L.W."/>
            <person name="Roote J."/>
            <person name="Ashburner M."/>
            <person name="Bergman C.M."/>
        </authorList>
    </citation>
    <scope>NUCLEOTIDE SEQUENCE [LARGE SCALE GENOMIC DNA]</scope>
    <source>
        <strain evidence="2">Tai18E2 / Tucson 14021-0261.01</strain>
    </source>
</reference>
<accession>A0A0R1EEJ4</accession>
<proteinExistence type="predicted"/>
<organism evidence="1 2">
    <name type="scientific">Drosophila yakuba</name>
    <name type="common">Fruit fly</name>
    <dbReference type="NCBI Taxonomy" id="7245"/>
    <lineage>
        <taxon>Eukaryota</taxon>
        <taxon>Metazoa</taxon>
        <taxon>Ecdysozoa</taxon>
        <taxon>Arthropoda</taxon>
        <taxon>Hexapoda</taxon>
        <taxon>Insecta</taxon>
        <taxon>Pterygota</taxon>
        <taxon>Neoptera</taxon>
        <taxon>Endopterygota</taxon>
        <taxon>Diptera</taxon>
        <taxon>Brachycera</taxon>
        <taxon>Muscomorpha</taxon>
        <taxon>Ephydroidea</taxon>
        <taxon>Drosophilidae</taxon>
        <taxon>Drosophila</taxon>
        <taxon>Sophophora</taxon>
    </lineage>
</organism>
<gene>
    <name evidence="1" type="primary">Dyak\GE29237</name>
    <name evidence="1" type="synonym">GE29237</name>
    <name evidence="1" type="ORF">Dyak_GE29237</name>
</gene>
<dbReference type="EMBL" id="CH895851">
    <property type="protein sequence ID" value="KRK05634.1"/>
    <property type="molecule type" value="Genomic_DNA"/>
</dbReference>
<keyword evidence="2" id="KW-1185">Reference proteome</keyword>
<name>A0A0R1EEJ4_DROYA</name>
<protein>
    <submittedName>
        <fullName evidence="1">Uncharacterized protein</fullName>
    </submittedName>
</protein>
<dbReference type="AlphaFoldDB" id="A0A0R1EEJ4"/>
<feature type="non-terminal residue" evidence="1">
    <location>
        <position position="91"/>
    </location>
</feature>
<dbReference type="KEGG" id="dya:Dyak_GE29237"/>
<evidence type="ECO:0000313" key="1">
    <source>
        <dbReference type="EMBL" id="KRK05634.1"/>
    </source>
</evidence>
<reference evidence="1 2" key="1">
    <citation type="journal article" date="2007" name="Nature">
        <title>Evolution of genes and genomes on the Drosophila phylogeny.</title>
        <authorList>
            <consortium name="Drosophila 12 Genomes Consortium"/>
            <person name="Clark A.G."/>
            <person name="Eisen M.B."/>
            <person name="Smith D.R."/>
            <person name="Bergman C.M."/>
            <person name="Oliver B."/>
            <person name="Markow T.A."/>
            <person name="Kaufman T.C."/>
            <person name="Kellis M."/>
            <person name="Gelbart W."/>
            <person name="Iyer V.N."/>
            <person name="Pollard D.A."/>
            <person name="Sackton T.B."/>
            <person name="Larracuente A.M."/>
            <person name="Singh N.D."/>
            <person name="Abad J.P."/>
            <person name="Abt D.N."/>
            <person name="Adryan B."/>
            <person name="Aguade M."/>
            <person name="Akashi H."/>
            <person name="Anderson W.W."/>
            <person name="Aquadro C.F."/>
            <person name="Ardell D.H."/>
            <person name="Arguello R."/>
            <person name="Artieri C.G."/>
            <person name="Barbash D.A."/>
            <person name="Barker D."/>
            <person name="Barsanti P."/>
            <person name="Batterham P."/>
            <person name="Batzoglou S."/>
            <person name="Begun D."/>
            <person name="Bhutkar A."/>
            <person name="Blanco E."/>
            <person name="Bosak S.A."/>
            <person name="Bradley R.K."/>
            <person name="Brand A.D."/>
            <person name="Brent M.R."/>
            <person name="Brooks A.N."/>
            <person name="Brown R.H."/>
            <person name="Butlin R.K."/>
            <person name="Caggese C."/>
            <person name="Calvi B.R."/>
            <person name="Bernardo de Carvalho A."/>
            <person name="Caspi A."/>
            <person name="Castrezana S."/>
            <person name="Celniker S.E."/>
            <person name="Chang J.L."/>
            <person name="Chapple C."/>
            <person name="Chatterji S."/>
            <person name="Chinwalla A."/>
            <person name="Civetta A."/>
            <person name="Clifton S.W."/>
            <person name="Comeron J.M."/>
            <person name="Costello J.C."/>
            <person name="Coyne J.A."/>
            <person name="Daub J."/>
            <person name="David R.G."/>
            <person name="Delcher A.L."/>
            <person name="Delehaunty K."/>
            <person name="Do C.B."/>
            <person name="Ebling H."/>
            <person name="Edwards K."/>
            <person name="Eickbush T."/>
            <person name="Evans J.D."/>
            <person name="Filipski A."/>
            <person name="Findeiss S."/>
            <person name="Freyhult E."/>
            <person name="Fulton L."/>
            <person name="Fulton R."/>
            <person name="Garcia A.C."/>
            <person name="Gardiner A."/>
            <person name="Garfield D.A."/>
            <person name="Garvin B.E."/>
            <person name="Gibson G."/>
            <person name="Gilbert D."/>
            <person name="Gnerre S."/>
            <person name="Godfrey J."/>
            <person name="Good R."/>
            <person name="Gotea V."/>
            <person name="Gravely B."/>
            <person name="Greenberg A.J."/>
            <person name="Griffiths-Jones S."/>
            <person name="Gross S."/>
            <person name="Guigo R."/>
            <person name="Gustafson E.A."/>
            <person name="Haerty W."/>
            <person name="Hahn M.W."/>
            <person name="Halligan D.L."/>
            <person name="Halpern A.L."/>
            <person name="Halter G.M."/>
            <person name="Han M.V."/>
            <person name="Heger A."/>
            <person name="Hillier L."/>
            <person name="Hinrichs A.S."/>
            <person name="Holmes I."/>
            <person name="Hoskins R.A."/>
            <person name="Hubisz M.J."/>
            <person name="Hultmark D."/>
            <person name="Huntley M.A."/>
            <person name="Jaffe D.B."/>
            <person name="Jagadeeshan S."/>
            <person name="Jeck W.R."/>
            <person name="Johnson J."/>
            <person name="Jones C.D."/>
            <person name="Jordan W.C."/>
            <person name="Karpen G.H."/>
            <person name="Kataoka E."/>
            <person name="Keightley P.D."/>
            <person name="Kheradpour P."/>
            <person name="Kirkness E.F."/>
            <person name="Koerich L.B."/>
            <person name="Kristiansen K."/>
            <person name="Kudrna D."/>
            <person name="Kulathinal R.J."/>
            <person name="Kumar S."/>
            <person name="Kwok R."/>
            <person name="Lander E."/>
            <person name="Langley C.H."/>
            <person name="Lapoint R."/>
            <person name="Lazzaro B.P."/>
            <person name="Lee S.J."/>
            <person name="Levesque L."/>
            <person name="Li R."/>
            <person name="Lin C.F."/>
            <person name="Lin M.F."/>
            <person name="Lindblad-Toh K."/>
            <person name="Llopart A."/>
            <person name="Long M."/>
            <person name="Low L."/>
            <person name="Lozovsky E."/>
            <person name="Lu J."/>
            <person name="Luo M."/>
            <person name="Machado C.A."/>
            <person name="Makalowski W."/>
            <person name="Marzo M."/>
            <person name="Matsuda M."/>
            <person name="Matzkin L."/>
            <person name="McAllister B."/>
            <person name="McBride C.S."/>
            <person name="McKernan B."/>
            <person name="McKernan K."/>
            <person name="Mendez-Lago M."/>
            <person name="Minx P."/>
            <person name="Mollenhauer M.U."/>
            <person name="Montooth K."/>
            <person name="Mount S.M."/>
            <person name="Mu X."/>
            <person name="Myers E."/>
            <person name="Negre B."/>
            <person name="Newfeld S."/>
            <person name="Nielsen R."/>
            <person name="Noor M.A."/>
            <person name="O'Grady P."/>
            <person name="Pachter L."/>
            <person name="Papaceit M."/>
            <person name="Parisi M.J."/>
            <person name="Parisi M."/>
            <person name="Parts L."/>
            <person name="Pedersen J.S."/>
            <person name="Pesole G."/>
            <person name="Phillippy A.M."/>
            <person name="Ponting C.P."/>
            <person name="Pop M."/>
            <person name="Porcelli D."/>
            <person name="Powell J.R."/>
            <person name="Prohaska S."/>
            <person name="Pruitt K."/>
            <person name="Puig M."/>
            <person name="Quesneville H."/>
            <person name="Ram K.R."/>
            <person name="Rand D."/>
            <person name="Rasmussen M.D."/>
            <person name="Reed L.K."/>
            <person name="Reenan R."/>
            <person name="Reily A."/>
            <person name="Remington K.A."/>
            <person name="Rieger T.T."/>
            <person name="Ritchie M.G."/>
            <person name="Robin C."/>
            <person name="Rogers Y.H."/>
            <person name="Rohde C."/>
            <person name="Rozas J."/>
            <person name="Rubenfield M.J."/>
            <person name="Ruiz A."/>
            <person name="Russo S."/>
            <person name="Salzberg S.L."/>
            <person name="Sanchez-Gracia A."/>
            <person name="Saranga D.J."/>
            <person name="Sato H."/>
            <person name="Schaeffer S.W."/>
            <person name="Schatz M.C."/>
            <person name="Schlenke T."/>
            <person name="Schwartz R."/>
            <person name="Segarra C."/>
            <person name="Singh R.S."/>
            <person name="Sirot L."/>
            <person name="Sirota M."/>
            <person name="Sisneros N.B."/>
            <person name="Smith C.D."/>
            <person name="Smith T.F."/>
            <person name="Spieth J."/>
            <person name="Stage D.E."/>
            <person name="Stark A."/>
            <person name="Stephan W."/>
            <person name="Strausberg R.L."/>
            <person name="Strempel S."/>
            <person name="Sturgill D."/>
            <person name="Sutton G."/>
            <person name="Sutton G.G."/>
            <person name="Tao W."/>
            <person name="Teichmann S."/>
            <person name="Tobari Y.N."/>
            <person name="Tomimura Y."/>
            <person name="Tsolas J.M."/>
            <person name="Valente V.L."/>
            <person name="Venter E."/>
            <person name="Venter J.C."/>
            <person name="Vicario S."/>
            <person name="Vieira F.G."/>
            <person name="Vilella A.J."/>
            <person name="Villasante A."/>
            <person name="Walenz B."/>
            <person name="Wang J."/>
            <person name="Wasserman M."/>
            <person name="Watts T."/>
            <person name="Wilson D."/>
            <person name="Wilson R.K."/>
            <person name="Wing R.A."/>
            <person name="Wolfner M.F."/>
            <person name="Wong A."/>
            <person name="Wong G.K."/>
            <person name="Wu C.I."/>
            <person name="Wu G."/>
            <person name="Yamamoto D."/>
            <person name="Yang H.P."/>
            <person name="Yang S.P."/>
            <person name="Yorke J.A."/>
            <person name="Yoshida K."/>
            <person name="Zdobnov E."/>
            <person name="Zhang P."/>
            <person name="Zhang Y."/>
            <person name="Zimin A.V."/>
            <person name="Baldwin J."/>
            <person name="Abdouelleil A."/>
            <person name="Abdulkadir J."/>
            <person name="Abebe A."/>
            <person name="Abera B."/>
            <person name="Abreu J."/>
            <person name="Acer S.C."/>
            <person name="Aftuck L."/>
            <person name="Alexander A."/>
            <person name="An P."/>
            <person name="Anderson E."/>
            <person name="Anderson S."/>
            <person name="Arachi H."/>
            <person name="Azer M."/>
            <person name="Bachantsang P."/>
            <person name="Barry A."/>
            <person name="Bayul T."/>
            <person name="Berlin A."/>
            <person name="Bessette D."/>
            <person name="Bloom T."/>
            <person name="Blye J."/>
            <person name="Boguslavskiy L."/>
            <person name="Bonnet C."/>
            <person name="Boukhgalter B."/>
            <person name="Bourzgui I."/>
            <person name="Brown A."/>
            <person name="Cahill P."/>
            <person name="Channer S."/>
            <person name="Cheshatsang Y."/>
            <person name="Chuda L."/>
            <person name="Citroen M."/>
            <person name="Collymore A."/>
            <person name="Cooke P."/>
            <person name="Costello M."/>
            <person name="D'Aco K."/>
            <person name="Daza R."/>
            <person name="De Haan G."/>
            <person name="DeGray S."/>
            <person name="DeMaso C."/>
            <person name="Dhargay N."/>
            <person name="Dooley K."/>
            <person name="Dooley E."/>
            <person name="Doricent M."/>
            <person name="Dorje P."/>
            <person name="Dorjee K."/>
            <person name="Dupes A."/>
            <person name="Elong R."/>
            <person name="Falk J."/>
            <person name="Farina A."/>
            <person name="Faro S."/>
            <person name="Ferguson D."/>
            <person name="Fisher S."/>
            <person name="Foley C.D."/>
            <person name="Franke A."/>
            <person name="Friedrich D."/>
            <person name="Gadbois L."/>
            <person name="Gearin G."/>
            <person name="Gearin C.R."/>
            <person name="Giannoukos G."/>
            <person name="Goode T."/>
            <person name="Graham J."/>
            <person name="Grandbois E."/>
            <person name="Grewal S."/>
            <person name="Gyaltsen K."/>
            <person name="Hafez N."/>
            <person name="Hagos B."/>
            <person name="Hall J."/>
            <person name="Henson C."/>
            <person name="Hollinger A."/>
            <person name="Honan T."/>
            <person name="Huard M.D."/>
            <person name="Hughes L."/>
            <person name="Hurhula B."/>
            <person name="Husby M.E."/>
            <person name="Kamat A."/>
            <person name="Kanga B."/>
            <person name="Kashin S."/>
            <person name="Khazanovich D."/>
            <person name="Kisner P."/>
            <person name="Lance K."/>
            <person name="Lara M."/>
            <person name="Lee W."/>
            <person name="Lennon N."/>
            <person name="Letendre F."/>
            <person name="LeVine R."/>
            <person name="Lipovsky A."/>
            <person name="Liu X."/>
            <person name="Liu J."/>
            <person name="Liu S."/>
            <person name="Lokyitsang T."/>
            <person name="Lokyitsang Y."/>
            <person name="Lubonja R."/>
            <person name="Lui A."/>
            <person name="MacDonald P."/>
            <person name="Magnisalis V."/>
            <person name="Maru K."/>
            <person name="Matthews C."/>
            <person name="McCusker W."/>
            <person name="McDonough S."/>
            <person name="Mehta T."/>
            <person name="Meldrim J."/>
            <person name="Meneus L."/>
            <person name="Mihai O."/>
            <person name="Mihalev A."/>
            <person name="Mihova T."/>
            <person name="Mittelman R."/>
            <person name="Mlenga V."/>
            <person name="Montmayeur A."/>
            <person name="Mulrain L."/>
            <person name="Navidi A."/>
            <person name="Naylor J."/>
            <person name="Negash T."/>
            <person name="Nguyen T."/>
            <person name="Nguyen N."/>
            <person name="Nicol R."/>
            <person name="Norbu C."/>
            <person name="Norbu N."/>
            <person name="Novod N."/>
            <person name="O'Neill B."/>
            <person name="Osman S."/>
            <person name="Markiewicz E."/>
            <person name="Oyono O.L."/>
            <person name="Patti C."/>
            <person name="Phunkhang P."/>
            <person name="Pierre F."/>
            <person name="Priest M."/>
            <person name="Raghuraman S."/>
            <person name="Rege F."/>
            <person name="Reyes R."/>
            <person name="Rise C."/>
            <person name="Rogov P."/>
            <person name="Ross K."/>
            <person name="Ryan E."/>
            <person name="Settipalli S."/>
            <person name="Shea T."/>
            <person name="Sherpa N."/>
            <person name="Shi L."/>
            <person name="Shih D."/>
            <person name="Sparrow T."/>
            <person name="Spaulding J."/>
            <person name="Stalker J."/>
            <person name="Stange-Thomann N."/>
            <person name="Stavropoulos S."/>
            <person name="Stone C."/>
            <person name="Strader C."/>
            <person name="Tesfaye S."/>
            <person name="Thomson T."/>
            <person name="Thoulutsang Y."/>
            <person name="Thoulutsang D."/>
            <person name="Topham K."/>
            <person name="Topping I."/>
            <person name="Tsamla T."/>
            <person name="Vassiliev H."/>
            <person name="Vo A."/>
            <person name="Wangchuk T."/>
            <person name="Wangdi T."/>
            <person name="Weiand M."/>
            <person name="Wilkinson J."/>
            <person name="Wilson A."/>
            <person name="Yadav S."/>
            <person name="Young G."/>
            <person name="Yu Q."/>
            <person name="Zembek L."/>
            <person name="Zhong D."/>
            <person name="Zimmer A."/>
            <person name="Zwirko Z."/>
            <person name="Jaffe D.B."/>
            <person name="Alvarez P."/>
            <person name="Brockman W."/>
            <person name="Butler J."/>
            <person name="Chin C."/>
            <person name="Gnerre S."/>
            <person name="Grabherr M."/>
            <person name="Kleber M."/>
            <person name="Mauceli E."/>
            <person name="MacCallum I."/>
        </authorList>
    </citation>
    <scope>NUCLEOTIDE SEQUENCE [LARGE SCALE GENOMIC DNA]</scope>
    <source>
        <strain evidence="2">Tai18E2 / Tucson 14021-0261.01</strain>
    </source>
</reference>
<dbReference type="Proteomes" id="UP000002282">
    <property type="component" value="Unassembled WGS sequence"/>
</dbReference>
<evidence type="ECO:0000313" key="2">
    <source>
        <dbReference type="Proteomes" id="UP000002282"/>
    </source>
</evidence>